<evidence type="ECO:0000313" key="1">
    <source>
        <dbReference type="EMBL" id="VAX15649.1"/>
    </source>
</evidence>
<sequence>VAEGVFSRDCEKSRIIASDVIEEPVAEGRMWVEKWTVNRCGTIVKYRMRFIPKSDDSDTDVIITRSNEPTYLIEESRKLN</sequence>
<proteinExistence type="predicted"/>
<reference evidence="1" key="1">
    <citation type="submission" date="2018-06" db="EMBL/GenBank/DDBJ databases">
        <authorList>
            <person name="Zhirakovskaya E."/>
        </authorList>
    </citation>
    <scope>NUCLEOTIDE SEQUENCE</scope>
</reference>
<accession>A0A3B1BBR9</accession>
<name>A0A3B1BBR9_9ZZZZ</name>
<gene>
    <name evidence="1" type="ORF">MNBD_NITROSPINAE03-848</name>
</gene>
<feature type="non-terminal residue" evidence="1">
    <location>
        <position position="1"/>
    </location>
</feature>
<dbReference type="AlphaFoldDB" id="A0A3B1BBR9"/>
<protein>
    <submittedName>
        <fullName evidence="1">Uncharacterized protein</fullName>
    </submittedName>
</protein>
<organism evidence="1">
    <name type="scientific">hydrothermal vent metagenome</name>
    <dbReference type="NCBI Taxonomy" id="652676"/>
    <lineage>
        <taxon>unclassified sequences</taxon>
        <taxon>metagenomes</taxon>
        <taxon>ecological metagenomes</taxon>
    </lineage>
</organism>
<dbReference type="EMBL" id="UOGB01000027">
    <property type="protein sequence ID" value="VAX15649.1"/>
    <property type="molecule type" value="Genomic_DNA"/>
</dbReference>